<evidence type="ECO:0000256" key="2">
    <source>
        <dbReference type="ARBA" id="ARBA00022840"/>
    </source>
</evidence>
<dbReference type="InterPro" id="IPR039421">
    <property type="entry name" value="Type_1_exporter"/>
</dbReference>
<dbReference type="GO" id="GO:0005524">
    <property type="term" value="F:ATP binding"/>
    <property type="evidence" value="ECO:0007669"/>
    <property type="project" value="UniProtKB-KW"/>
</dbReference>
<name>A0AB74U2E8_9LACT</name>
<dbReference type="InterPro" id="IPR003439">
    <property type="entry name" value="ABC_transporter-like_ATP-bd"/>
</dbReference>
<keyword evidence="1" id="KW-0547">Nucleotide-binding</keyword>
<dbReference type="KEGG" id="dst:VUQ06_08905"/>
<evidence type="ECO:0000313" key="4">
    <source>
        <dbReference type="EMBL" id="XBC46952.1"/>
    </source>
</evidence>
<dbReference type="EMBL" id="CP142433">
    <property type="protein sequence ID" value="XBC46952.1"/>
    <property type="molecule type" value="Genomic_DNA"/>
</dbReference>
<dbReference type="PROSITE" id="PS50893">
    <property type="entry name" value="ABC_TRANSPORTER_2"/>
    <property type="match status" value="1"/>
</dbReference>
<dbReference type="Gene3D" id="3.40.50.300">
    <property type="entry name" value="P-loop containing nucleotide triphosphate hydrolases"/>
    <property type="match status" value="1"/>
</dbReference>
<reference evidence="5" key="1">
    <citation type="submission" date="2023-12" db="EMBL/GenBank/DDBJ databases">
        <title>Dolosigranulum savutii sp. nov. isolated from human upper respiratory samples collected in Botswana.</title>
        <authorList>
            <person name="Kelly M.S."/>
        </authorList>
    </citation>
    <scope>NUCLEOTIDE SEQUENCE</scope>
    <source>
        <strain evidence="5">MSK294</strain>
        <strain evidence="4">MSK433</strain>
    </source>
</reference>
<organism evidence="5">
    <name type="scientific">Dolosigranulum savutiense</name>
    <dbReference type="NCBI Taxonomy" id="3110288"/>
    <lineage>
        <taxon>Bacteria</taxon>
        <taxon>Bacillati</taxon>
        <taxon>Bacillota</taxon>
        <taxon>Bacilli</taxon>
        <taxon>Lactobacillales</taxon>
        <taxon>Carnobacteriaceae</taxon>
        <taxon>Dolosigranulum</taxon>
    </lineage>
</organism>
<dbReference type="InterPro" id="IPR017871">
    <property type="entry name" value="ABC_transporter-like_CS"/>
</dbReference>
<feature type="domain" description="ABC transporter" evidence="3">
    <location>
        <begin position="7"/>
        <end position="241"/>
    </location>
</feature>
<evidence type="ECO:0000259" key="3">
    <source>
        <dbReference type="PROSITE" id="PS50893"/>
    </source>
</evidence>
<dbReference type="SMART" id="SM00382">
    <property type="entry name" value="AAA"/>
    <property type="match status" value="1"/>
</dbReference>
<evidence type="ECO:0000313" key="5">
    <source>
        <dbReference type="EMBL" id="XBC50578.1"/>
    </source>
</evidence>
<proteinExistence type="predicted"/>
<protein>
    <submittedName>
        <fullName evidence="5">ATP-binding cassette domain-containing protein</fullName>
    </submittedName>
</protein>
<accession>A0AB74U2E8</accession>
<keyword evidence="2 5" id="KW-0067">ATP-binding</keyword>
<gene>
    <name evidence="5" type="ORF">VUQ06_08905</name>
    <name evidence="4" type="ORF">VUQ08_00770</name>
</gene>
<dbReference type="Pfam" id="PF00005">
    <property type="entry name" value="ABC_tran"/>
    <property type="match status" value="1"/>
</dbReference>
<dbReference type="PANTHER" id="PTHR24221:SF654">
    <property type="entry name" value="ATP-BINDING CASSETTE SUB-FAMILY B MEMBER 6"/>
    <property type="match status" value="1"/>
</dbReference>
<dbReference type="GO" id="GO:0042626">
    <property type="term" value="F:ATPase-coupled transmembrane transporter activity"/>
    <property type="evidence" value="ECO:0007669"/>
    <property type="project" value="TreeGrafter"/>
</dbReference>
<dbReference type="GO" id="GO:0016887">
    <property type="term" value="F:ATP hydrolysis activity"/>
    <property type="evidence" value="ECO:0007669"/>
    <property type="project" value="InterPro"/>
</dbReference>
<dbReference type="InterPro" id="IPR027417">
    <property type="entry name" value="P-loop_NTPase"/>
</dbReference>
<dbReference type="AlphaFoldDB" id="A0AB74U2E8"/>
<dbReference type="EMBL" id="CP142435">
    <property type="protein sequence ID" value="XBC50578.1"/>
    <property type="molecule type" value="Genomic_DNA"/>
</dbReference>
<dbReference type="PROSITE" id="PS00211">
    <property type="entry name" value="ABC_TRANSPORTER_1"/>
    <property type="match status" value="1"/>
</dbReference>
<sequence>MIFDYQINIQNLTFSYDLKEPILNNINCRIRANQTVAIVGNSGSGKSTLAKLMIKFYEPATGMIYYDNTPITDIKHSVVRENITYVPQDSFFFKGTILENLLFGLSELPQEESIFHACEQAKIRKYIDQLPLGLRTPLEEGASNLSSGQKQRLAIARALLRDTNIIIFDEATSNIDIFAENNIINSISQLSNKTIIHITHNLSIAKKCDSIFLIHEGTIKENGTHEELVANNYIYNKLWNTISE</sequence>
<evidence type="ECO:0000256" key="1">
    <source>
        <dbReference type="ARBA" id="ARBA00022741"/>
    </source>
</evidence>
<dbReference type="PANTHER" id="PTHR24221">
    <property type="entry name" value="ATP-BINDING CASSETTE SUB-FAMILY B"/>
    <property type="match status" value="1"/>
</dbReference>
<dbReference type="SUPFAM" id="SSF52540">
    <property type="entry name" value="P-loop containing nucleoside triphosphate hydrolases"/>
    <property type="match status" value="1"/>
</dbReference>
<dbReference type="InterPro" id="IPR003593">
    <property type="entry name" value="AAA+_ATPase"/>
</dbReference>